<proteinExistence type="predicted"/>
<gene>
    <name evidence="2" type="ORF">AACH11_21865</name>
</gene>
<evidence type="ECO:0000313" key="2">
    <source>
        <dbReference type="EMBL" id="MEK8028615.1"/>
    </source>
</evidence>
<evidence type="ECO:0008006" key="4">
    <source>
        <dbReference type="Google" id="ProtNLM"/>
    </source>
</evidence>
<dbReference type="Proteomes" id="UP001368500">
    <property type="component" value="Unassembled WGS sequence"/>
</dbReference>
<comment type="caution">
    <text evidence="2">The sequence shown here is derived from an EMBL/GenBank/DDBJ whole genome shotgun (WGS) entry which is preliminary data.</text>
</comment>
<name>A0ABU9BFA5_9BURK</name>
<reference evidence="2 3" key="1">
    <citation type="submission" date="2024-04" db="EMBL/GenBank/DDBJ databases">
        <title>Novel species of the genus Ideonella isolated from streams.</title>
        <authorList>
            <person name="Lu H."/>
        </authorList>
    </citation>
    <scope>NUCLEOTIDE SEQUENCE [LARGE SCALE GENOMIC DNA]</scope>
    <source>
        <strain evidence="2 3">BYS139W</strain>
    </source>
</reference>
<keyword evidence="3" id="KW-1185">Reference proteome</keyword>
<protein>
    <recommendedName>
        <fullName evidence="4">DUF3306 domain-containing protein</fullName>
    </recommendedName>
</protein>
<dbReference type="EMBL" id="JBBUTF010000027">
    <property type="protein sequence ID" value="MEK8028615.1"/>
    <property type="molecule type" value="Genomic_DNA"/>
</dbReference>
<evidence type="ECO:0000256" key="1">
    <source>
        <dbReference type="SAM" id="MobiDB-lite"/>
    </source>
</evidence>
<feature type="region of interest" description="Disordered" evidence="1">
    <location>
        <begin position="96"/>
        <end position="127"/>
    </location>
</feature>
<organism evidence="2 3">
    <name type="scientific">Pseudaquabacterium rugosum</name>
    <dbReference type="NCBI Taxonomy" id="2984194"/>
    <lineage>
        <taxon>Bacteria</taxon>
        <taxon>Pseudomonadati</taxon>
        <taxon>Pseudomonadota</taxon>
        <taxon>Betaproteobacteria</taxon>
        <taxon>Burkholderiales</taxon>
        <taxon>Sphaerotilaceae</taxon>
        <taxon>Pseudaquabacterium</taxon>
    </lineage>
</organism>
<accession>A0ABU9BFA5</accession>
<evidence type="ECO:0000313" key="3">
    <source>
        <dbReference type="Proteomes" id="UP001368500"/>
    </source>
</evidence>
<sequence>MTPAERAALALKAIPVAKPGAEPAADHARALAQPGHVLDLGAWPGDDAGRLDGVVEVSAEATASADAPIAVDSPADFSDRILQALFGRWPPAGADIDGDVTADAARKAKPPAADAPALAAPDRHRRD</sequence>
<dbReference type="RefSeq" id="WP_341376402.1">
    <property type="nucleotide sequence ID" value="NZ_JBBUTF010000027.1"/>
</dbReference>
<feature type="compositionally biased region" description="Low complexity" evidence="1">
    <location>
        <begin position="110"/>
        <end position="120"/>
    </location>
</feature>